<evidence type="ECO:0000256" key="4">
    <source>
        <dbReference type="ARBA" id="ARBA00023125"/>
    </source>
</evidence>
<evidence type="ECO:0000256" key="1">
    <source>
        <dbReference type="ARBA" id="ARBA00004123"/>
    </source>
</evidence>
<feature type="domain" description="TF-B3" evidence="9">
    <location>
        <begin position="120"/>
        <end position="223"/>
    </location>
</feature>
<dbReference type="InterPro" id="IPR044835">
    <property type="entry name" value="ARF_plant"/>
</dbReference>
<dbReference type="PANTHER" id="PTHR31384:SF94">
    <property type="entry name" value="AUXIN RESPONSE FACTOR 17"/>
    <property type="match status" value="1"/>
</dbReference>
<dbReference type="EnsemblPlants" id="Kaladp1184s0001.1.v1.1">
    <property type="protein sequence ID" value="Kaladp1184s0001.1.v1.1"/>
    <property type="gene ID" value="Kaladp1184s0001.v1.1"/>
</dbReference>
<dbReference type="Pfam" id="PF06507">
    <property type="entry name" value="ARF_AD"/>
    <property type="match status" value="1"/>
</dbReference>
<proteinExistence type="inferred from homology"/>
<keyword evidence="7 8" id="KW-0927">Auxin signaling pathway</keyword>
<comment type="subcellular location">
    <subcellularLocation>
        <location evidence="1 8">Nucleus</location>
    </subcellularLocation>
</comment>
<dbReference type="InterPro" id="IPR015300">
    <property type="entry name" value="DNA-bd_pseudobarrel_sf"/>
</dbReference>
<evidence type="ECO:0000259" key="9">
    <source>
        <dbReference type="PROSITE" id="PS50863"/>
    </source>
</evidence>
<dbReference type="GO" id="GO:0006355">
    <property type="term" value="P:regulation of DNA-templated transcription"/>
    <property type="evidence" value="ECO:0007669"/>
    <property type="project" value="InterPro"/>
</dbReference>
<reference evidence="10" key="1">
    <citation type="submission" date="2021-01" db="UniProtKB">
        <authorList>
            <consortium name="EnsemblPlants"/>
        </authorList>
    </citation>
    <scope>IDENTIFICATION</scope>
</reference>
<dbReference type="SMART" id="SM01019">
    <property type="entry name" value="B3"/>
    <property type="match status" value="1"/>
</dbReference>
<dbReference type="OMA" id="DISCTHV"/>
<dbReference type="GO" id="GO:0003677">
    <property type="term" value="F:DNA binding"/>
    <property type="evidence" value="ECO:0007669"/>
    <property type="project" value="UniProtKB-KW"/>
</dbReference>
<evidence type="ECO:0000256" key="6">
    <source>
        <dbReference type="ARBA" id="ARBA00023242"/>
    </source>
</evidence>
<keyword evidence="6 8" id="KW-0539">Nucleus</keyword>
<dbReference type="AlphaFoldDB" id="A0A7N0VKV3"/>
<dbReference type="SUPFAM" id="SSF101936">
    <property type="entry name" value="DNA-binding pseudobarrel domain"/>
    <property type="match status" value="1"/>
</dbReference>
<dbReference type="PANTHER" id="PTHR31384">
    <property type="entry name" value="AUXIN RESPONSE FACTOR 4-RELATED"/>
    <property type="match status" value="1"/>
</dbReference>
<evidence type="ECO:0000313" key="11">
    <source>
        <dbReference type="Proteomes" id="UP000594263"/>
    </source>
</evidence>
<dbReference type="GO" id="GO:0009734">
    <property type="term" value="P:auxin-activated signaling pathway"/>
    <property type="evidence" value="ECO:0007669"/>
    <property type="project" value="UniProtKB-KW"/>
</dbReference>
<accession>A0A7N0VKV3</accession>
<dbReference type="Gramene" id="Kaladp1184s0001.1.v1.1">
    <property type="protein sequence ID" value="Kaladp1184s0001.1.v1.1"/>
    <property type="gene ID" value="Kaladp1184s0001.v1.1"/>
</dbReference>
<dbReference type="CDD" id="cd10017">
    <property type="entry name" value="B3_DNA"/>
    <property type="match status" value="1"/>
</dbReference>
<dbReference type="Proteomes" id="UP000594263">
    <property type="component" value="Unplaced"/>
</dbReference>
<evidence type="ECO:0000256" key="3">
    <source>
        <dbReference type="ARBA" id="ARBA00023015"/>
    </source>
</evidence>
<evidence type="ECO:0000256" key="5">
    <source>
        <dbReference type="ARBA" id="ARBA00023163"/>
    </source>
</evidence>
<comment type="subunit">
    <text evidence="8">Homodimers and heterodimers.</text>
</comment>
<sequence>MFPINFPATQTVLVDSDLWKACAGDTFKVPSIDTRVYYFPEGHAELCDSPPPVAQLVCPIVPCRVLHFRFFADRTTDEVFAAVSLQPVGCEYRWAPPASRSVSGRQIGGAEREGRRIESNMKILTQSDANNGGGFSVPRQCAESIFPALNYEEDPPVQNLTITDVQGGEWIFRHIYRGTPKRHLLTTGWSKFVNNKKLVAGDTVIFMRDNLTGKLYIGIRRLLRANSGRNGKRSLCVGEAEGTGEEMDDGSWRAGSRRVSARFVEAAAKQASKGLHFEVILYPSVGLPDFVVNADVVDRALSWRWAVGTRVKMAVESEDSSRPTLLQGYVSIILNVLEGGQWRSSPWKMLQVTWIEPDHLQNVERLSPWQVEYVEHTASRQPIHLPIEVRDPHIFQPLTARTKEPRPMMGQEPHSMMAQGDLRYSGLRTRNFLNPNIHLASMQGARHLSDVSDVIGGDTHRMQNENMFPRSDMFVFRSRITEVNSGGYQLCSLPAESHSSLCSFGTEVGNTLPPGGINSIQLFGKIIYVENPVENYQPYDATFLVSDSSKGDNESEGMENQSHTS</sequence>
<organism evidence="10 11">
    <name type="scientific">Kalanchoe fedtschenkoi</name>
    <name type="common">Lavender scallops</name>
    <name type="synonym">South American air plant</name>
    <dbReference type="NCBI Taxonomy" id="63787"/>
    <lineage>
        <taxon>Eukaryota</taxon>
        <taxon>Viridiplantae</taxon>
        <taxon>Streptophyta</taxon>
        <taxon>Embryophyta</taxon>
        <taxon>Tracheophyta</taxon>
        <taxon>Spermatophyta</taxon>
        <taxon>Magnoliopsida</taxon>
        <taxon>eudicotyledons</taxon>
        <taxon>Gunneridae</taxon>
        <taxon>Pentapetalae</taxon>
        <taxon>Saxifragales</taxon>
        <taxon>Crassulaceae</taxon>
        <taxon>Kalanchoe</taxon>
    </lineage>
</organism>
<dbReference type="GO" id="GO:0005634">
    <property type="term" value="C:nucleus"/>
    <property type="evidence" value="ECO:0007669"/>
    <property type="project" value="UniProtKB-SubCell"/>
</dbReference>
<comment type="similarity">
    <text evidence="2 8">Belongs to the ARF family.</text>
</comment>
<protein>
    <recommendedName>
        <fullName evidence="8">Auxin response factor</fullName>
    </recommendedName>
</protein>
<dbReference type="Gene3D" id="2.40.330.10">
    <property type="entry name" value="DNA-binding pseudobarrel domain"/>
    <property type="match status" value="1"/>
</dbReference>
<keyword evidence="5 8" id="KW-0804">Transcription</keyword>
<comment type="function">
    <text evidence="8">Auxin response factors (ARFs) are transcriptional factors that bind specifically to the DNA sequence 5'-TGTCTC-3' found in the auxin-responsive promoter elements (AuxREs).</text>
</comment>
<evidence type="ECO:0000313" key="10">
    <source>
        <dbReference type="EnsemblPlants" id="Kaladp1184s0001.1.v1.1"/>
    </source>
</evidence>
<evidence type="ECO:0000256" key="8">
    <source>
        <dbReference type="RuleBase" id="RU004561"/>
    </source>
</evidence>
<dbReference type="Pfam" id="PF02362">
    <property type="entry name" value="B3"/>
    <property type="match status" value="1"/>
</dbReference>
<dbReference type="Gene3D" id="2.30.30.1040">
    <property type="match status" value="1"/>
</dbReference>
<dbReference type="FunFam" id="2.40.330.10:FF:000001">
    <property type="entry name" value="Auxin response factor"/>
    <property type="match status" value="1"/>
</dbReference>
<keyword evidence="11" id="KW-1185">Reference proteome</keyword>
<dbReference type="InterPro" id="IPR003340">
    <property type="entry name" value="B3_DNA-bd"/>
</dbReference>
<keyword evidence="4 8" id="KW-0238">DNA-binding</keyword>
<evidence type="ECO:0000256" key="7">
    <source>
        <dbReference type="ARBA" id="ARBA00023294"/>
    </source>
</evidence>
<keyword evidence="3 8" id="KW-0805">Transcription regulation</keyword>
<name>A0A7N0VKV3_KALFE</name>
<dbReference type="InterPro" id="IPR010525">
    <property type="entry name" value="ARF_dom"/>
</dbReference>
<evidence type="ECO:0000256" key="2">
    <source>
        <dbReference type="ARBA" id="ARBA00007853"/>
    </source>
</evidence>
<dbReference type="PROSITE" id="PS50863">
    <property type="entry name" value="B3"/>
    <property type="match status" value="1"/>
</dbReference>